<comment type="caution">
    <text evidence="1">The sequence shown here is derived from an EMBL/GenBank/DDBJ whole genome shotgun (WGS) entry which is preliminary data.</text>
</comment>
<organism evidence="1 2">
    <name type="scientific">Segatella salivae F0493</name>
    <dbReference type="NCBI Taxonomy" id="1395125"/>
    <lineage>
        <taxon>Bacteria</taxon>
        <taxon>Pseudomonadati</taxon>
        <taxon>Bacteroidota</taxon>
        <taxon>Bacteroidia</taxon>
        <taxon>Bacteroidales</taxon>
        <taxon>Prevotellaceae</taxon>
        <taxon>Segatella</taxon>
    </lineage>
</organism>
<evidence type="ECO:0000313" key="2">
    <source>
        <dbReference type="Proteomes" id="UP000017023"/>
    </source>
</evidence>
<dbReference type="Proteomes" id="UP000017023">
    <property type="component" value="Unassembled WGS sequence"/>
</dbReference>
<dbReference type="AlphaFoldDB" id="U2L2B6"/>
<sequence>MSMNEETLCRMQHMRLLGMHAAFKASQENFTLDKMTNDEFTSWLITNEWDGRCNRTIERLVKAAGFRYEASLEHIDYRCRESWIAT</sequence>
<gene>
    <name evidence="1" type="ORF">HMPREF9145_1717</name>
</gene>
<accession>U2L2B6</accession>
<dbReference type="GO" id="GO:0005524">
    <property type="term" value="F:ATP binding"/>
    <property type="evidence" value="ECO:0007669"/>
    <property type="project" value="InterPro"/>
</dbReference>
<dbReference type="EMBL" id="AWGW01000029">
    <property type="protein sequence ID" value="ERJ98667.1"/>
    <property type="molecule type" value="Genomic_DNA"/>
</dbReference>
<reference evidence="1 2" key="1">
    <citation type="submission" date="2013-08" db="EMBL/GenBank/DDBJ databases">
        <authorList>
            <person name="Durkin A.S."/>
            <person name="Haft D.R."/>
            <person name="McCorrison J."/>
            <person name="Torralba M."/>
            <person name="Gillis M."/>
            <person name="Haft D.H."/>
            <person name="Methe B."/>
            <person name="Sutton G."/>
            <person name="Nelson K.E."/>
        </authorList>
    </citation>
    <scope>NUCLEOTIDE SEQUENCE [LARGE SCALE GENOMIC DNA]</scope>
    <source>
        <strain evidence="1 2">F0493</strain>
    </source>
</reference>
<proteinExistence type="predicted"/>
<evidence type="ECO:0000313" key="1">
    <source>
        <dbReference type="EMBL" id="ERJ98667.1"/>
    </source>
</evidence>
<name>U2L2B6_9BACT</name>
<protein>
    <submittedName>
        <fullName evidence="1">Uncharacterized protein</fullName>
    </submittedName>
</protein>
<dbReference type="PATRIC" id="fig|1395125.3.peg.2309"/>